<keyword evidence="8" id="KW-0694">RNA-binding</keyword>
<feature type="transmembrane region" description="Helical" evidence="9">
    <location>
        <begin position="659"/>
        <end position="677"/>
    </location>
</feature>
<dbReference type="CDD" id="cd17330">
    <property type="entry name" value="MFS_SLC46_TetA_like"/>
    <property type="match status" value="1"/>
</dbReference>
<dbReference type="PANTHER" id="PTHR11178">
    <property type="entry name" value="IRON-SULFUR CLUSTER SCAFFOLD PROTEIN NFU-RELATED"/>
    <property type="match status" value="1"/>
</dbReference>
<dbReference type="InterPro" id="IPR000504">
    <property type="entry name" value="RRM_dom"/>
</dbReference>
<evidence type="ECO:0000256" key="2">
    <source>
        <dbReference type="ARBA" id="ARBA00004141"/>
    </source>
</evidence>
<evidence type="ECO:0000313" key="13">
    <source>
        <dbReference type="Proteomes" id="UP000657918"/>
    </source>
</evidence>
<feature type="domain" description="RRM" evidence="10">
    <location>
        <begin position="1030"/>
        <end position="1108"/>
    </location>
</feature>
<dbReference type="InterPro" id="IPR014824">
    <property type="entry name" value="Nfu/NifU_N"/>
</dbReference>
<dbReference type="InterPro" id="IPR005829">
    <property type="entry name" value="Sugar_transporter_CS"/>
</dbReference>
<dbReference type="GO" id="GO:0051536">
    <property type="term" value="F:iron-sulfur cluster binding"/>
    <property type="evidence" value="ECO:0007669"/>
    <property type="project" value="InterPro"/>
</dbReference>
<feature type="transmembrane region" description="Helical" evidence="9">
    <location>
        <begin position="382"/>
        <end position="399"/>
    </location>
</feature>
<dbReference type="AlphaFoldDB" id="A0A835JPF9"/>
<keyword evidence="13" id="KW-1185">Reference proteome</keyword>
<dbReference type="Gene3D" id="3.30.300.130">
    <property type="entry name" value="Fe-S cluster assembly (FSCA)"/>
    <property type="match status" value="1"/>
</dbReference>
<dbReference type="Pfam" id="PF21864">
    <property type="entry name" value="MORF_dom"/>
    <property type="match status" value="2"/>
</dbReference>
<dbReference type="SUPFAM" id="SSF117916">
    <property type="entry name" value="Fe-S cluster assembly (FSCA) domain-like"/>
    <property type="match status" value="1"/>
</dbReference>
<dbReference type="InterPro" id="IPR034904">
    <property type="entry name" value="FSCA_dom_sf"/>
</dbReference>
<comment type="similarity">
    <text evidence="3">Belongs to the NifU family.</text>
</comment>
<keyword evidence="6 9" id="KW-1133">Transmembrane helix</keyword>
<dbReference type="PROSITE" id="PS50850">
    <property type="entry name" value="MFS"/>
    <property type="match status" value="1"/>
</dbReference>
<keyword evidence="4" id="KW-0813">Transport</keyword>
<comment type="function">
    <text evidence="1">Molecular scaffold for [Fe-S] cluster assembly of mitochondrial iron-sulfur proteins.</text>
</comment>
<dbReference type="InterPro" id="IPR012677">
    <property type="entry name" value="Nucleotide-bd_a/b_plait_sf"/>
</dbReference>
<dbReference type="SUPFAM" id="SSF110836">
    <property type="entry name" value="Hypothetical protein SAV1430"/>
    <property type="match status" value="1"/>
</dbReference>
<sequence length="1122" mass="123425">MKGFCRLIARALSNRKSFELCREINTTYRLTPRRFIHVSSATTAFWHSSGGAFSNSKAVASSLHPEKLTFLTGQRRTMFIQTQPTPNPSSLMFYPGKAVMDVGSADFPNARSAMNSPLAKAIYGIDGKIEVALSLGINRVFFGSDFITVTKSDDATWEFLKPEIFAAIMDFYSSGEPLFLDSQTAAAKDTAISEDDSETVAMIKELLETRIRPAVQDDGGDIEYRGFDEETGIVKLQMQGACSGCPSSSVTLKSGIENMLMHYVPEVKGVEQELDAEDDNAALTSQCLALEISVMVFKDCLIGFKELRPLVHLLLPLFFHWTAEEMTVSVLVDVLTSALCPDQTTCSEVIYINGLQQTVVGIFKMVVLPLLGQLADEYGRKLLLLITISTSMFPFAVLACNQSRDAVYVYFVLRTISFILSQGSIFCIAVAYAADIIKEENRAAAFSWITGFFSASHVIGNLLARFLPEKYIFVVSIALLIFGSVYMYFFLAETVEQVEKRERDSTFFTNIINFTRKRYESMRYAAVVVFRSPTLKVISFISFFYELGMSGISSVLLYYLKAVFGFNKNQYSEILSVVGVGAIFSQILVLPLLNPLVGEGVILCLALLASIAYGLLYGLAWASWVPYMSAAFGAIYILVKPATYAVISKGSSTANQGKVQGFIAGVQSIASLLSPLAMSPLTSWFLSSDAPFNCKGFSIIVASVSMMIALCFACLLKLDEKSSHDPEEEIEAPLLEAAMETLSLSLFTTTLASIPEKLPIKASISKLYNPIKNKNHTKTQSLSPPPPLISCFSLSTKATASTSTPLTSTKTNNHWMVLMESPPKGVNSKPEIIDCYVKTLERVLGSEMDAQMCIYDASCDTHFGFCCDIDEDASLELARLPGVISVRPDPDYNSVEKDYSSGVKLSTLSNPQIASKLLFPSGNTKHWLVRIDKPGVGVVTKAQMVDYYAQILTKVIGYEKDAQMCVYHVSWQSNFGFCCEIDEECARELAGVPGVLSVQPDKDFESENKDYGGDNLVNSEASQITPVRTKKLFITGLSFYTSEKTLRAAFEGFGELVEVKIIMDKISKRSKGYAFVEYTTEEAASTALKEMNGKIINGWMIVVDVAKTNPPRNGRGRPRPAA</sequence>
<dbReference type="Pfam" id="PF01106">
    <property type="entry name" value="NifU"/>
    <property type="match status" value="1"/>
</dbReference>
<dbReference type="GO" id="GO:0016226">
    <property type="term" value="P:iron-sulfur cluster assembly"/>
    <property type="evidence" value="ECO:0007669"/>
    <property type="project" value="InterPro"/>
</dbReference>
<dbReference type="GO" id="GO:0016020">
    <property type="term" value="C:membrane"/>
    <property type="evidence" value="ECO:0007669"/>
    <property type="project" value="UniProtKB-SubCell"/>
</dbReference>
<feature type="transmembrane region" description="Helical" evidence="9">
    <location>
        <begin position="571"/>
        <end position="593"/>
    </location>
</feature>
<dbReference type="InterPro" id="IPR020846">
    <property type="entry name" value="MFS_dom"/>
</dbReference>
<feature type="domain" description="Major facilitator superfamily (MFS) profile" evidence="11">
    <location>
        <begin position="313"/>
        <end position="721"/>
    </location>
</feature>
<dbReference type="InterPro" id="IPR036259">
    <property type="entry name" value="MFS_trans_sf"/>
</dbReference>
<dbReference type="SUPFAM" id="SSF103473">
    <property type="entry name" value="MFS general substrate transporter"/>
    <property type="match status" value="1"/>
</dbReference>
<dbReference type="GO" id="GO:0022857">
    <property type="term" value="F:transmembrane transporter activity"/>
    <property type="evidence" value="ECO:0007669"/>
    <property type="project" value="InterPro"/>
</dbReference>
<feature type="transmembrane region" description="Helical" evidence="9">
    <location>
        <begin position="445"/>
        <end position="464"/>
    </location>
</feature>
<dbReference type="OrthoDB" id="419616at2759"/>
<dbReference type="PROSITE" id="PS00216">
    <property type="entry name" value="SUGAR_TRANSPORT_1"/>
    <property type="match status" value="1"/>
</dbReference>
<feature type="transmembrane region" description="Helical" evidence="9">
    <location>
        <begin position="411"/>
        <end position="433"/>
    </location>
</feature>
<protein>
    <submittedName>
        <fullName evidence="12">Uncharacterized protein</fullName>
    </submittedName>
</protein>
<dbReference type="SMART" id="SM00360">
    <property type="entry name" value="RRM"/>
    <property type="match status" value="1"/>
</dbReference>
<evidence type="ECO:0000256" key="7">
    <source>
        <dbReference type="ARBA" id="ARBA00023136"/>
    </source>
</evidence>
<dbReference type="FunFam" id="3.30.1370.70:FF:000001">
    <property type="entry name" value="NifU-like protein 4, mitochondrial"/>
    <property type="match status" value="1"/>
</dbReference>
<dbReference type="GO" id="GO:0005198">
    <property type="term" value="F:structural molecule activity"/>
    <property type="evidence" value="ECO:0007669"/>
    <property type="project" value="UniProtKB-ARBA"/>
</dbReference>
<evidence type="ECO:0000259" key="10">
    <source>
        <dbReference type="PROSITE" id="PS50102"/>
    </source>
</evidence>
<name>A0A835JPF9_9ROSI</name>
<dbReference type="SMART" id="SM00932">
    <property type="entry name" value="Nfu_N"/>
    <property type="match status" value="1"/>
</dbReference>
<feature type="transmembrane region" description="Helical" evidence="9">
    <location>
        <begin position="600"/>
        <end position="621"/>
    </location>
</feature>
<keyword evidence="7 9" id="KW-0472">Membrane</keyword>
<feature type="transmembrane region" description="Helical" evidence="9">
    <location>
        <begin position="470"/>
        <end position="491"/>
    </location>
</feature>
<proteinExistence type="inferred from homology"/>
<dbReference type="InterPro" id="IPR037045">
    <property type="entry name" value="S8pro/Inhibitor_I9_sf"/>
</dbReference>
<dbReference type="GO" id="GO:0003723">
    <property type="term" value="F:RNA binding"/>
    <property type="evidence" value="ECO:0007669"/>
    <property type="project" value="UniProtKB-UniRule"/>
</dbReference>
<evidence type="ECO:0000256" key="3">
    <source>
        <dbReference type="ARBA" id="ARBA00006420"/>
    </source>
</evidence>
<dbReference type="InterPro" id="IPR035979">
    <property type="entry name" value="RBD_domain_sf"/>
</dbReference>
<dbReference type="Gene3D" id="3.30.70.80">
    <property type="entry name" value="Peptidase S8 propeptide/proteinase inhibitor I9"/>
    <property type="match status" value="2"/>
</dbReference>
<dbReference type="SUPFAM" id="SSF54928">
    <property type="entry name" value="RNA-binding domain, RBD"/>
    <property type="match status" value="1"/>
</dbReference>
<evidence type="ECO:0000313" key="12">
    <source>
        <dbReference type="EMBL" id="KAF9674985.1"/>
    </source>
</evidence>
<evidence type="ECO:0000256" key="9">
    <source>
        <dbReference type="SAM" id="Phobius"/>
    </source>
</evidence>
<dbReference type="GO" id="GO:0005506">
    <property type="term" value="F:iron ion binding"/>
    <property type="evidence" value="ECO:0007669"/>
    <property type="project" value="InterPro"/>
</dbReference>
<dbReference type="PANTHER" id="PTHR11178:SF1">
    <property type="entry name" value="NFU1 IRON-SULFUR CLUSTER SCAFFOLD HOMOLOG, MITOCHONDRIAL"/>
    <property type="match status" value="1"/>
</dbReference>
<dbReference type="Gene3D" id="1.20.1250.20">
    <property type="entry name" value="MFS general substrate transporter like domains"/>
    <property type="match status" value="1"/>
</dbReference>
<comment type="caution">
    <text evidence="12">The sequence shown here is derived from an EMBL/GenBank/DDBJ whole genome shotgun (WGS) entry which is preliminary data.</text>
</comment>
<dbReference type="PROSITE" id="PS50102">
    <property type="entry name" value="RRM"/>
    <property type="match status" value="1"/>
</dbReference>
<keyword evidence="5 9" id="KW-0812">Transmembrane</keyword>
<evidence type="ECO:0000256" key="5">
    <source>
        <dbReference type="ARBA" id="ARBA00022692"/>
    </source>
</evidence>
<evidence type="ECO:0000256" key="6">
    <source>
        <dbReference type="ARBA" id="ARBA00022989"/>
    </source>
</evidence>
<feature type="transmembrane region" description="Helical" evidence="9">
    <location>
        <begin position="627"/>
        <end position="647"/>
    </location>
</feature>
<dbReference type="Pfam" id="PF00076">
    <property type="entry name" value="RRM_1"/>
    <property type="match status" value="1"/>
</dbReference>
<dbReference type="FunFam" id="3.30.300.130:FF:000001">
    <property type="entry name" value="NFU1 iron-sulfur cluster scaffold"/>
    <property type="match status" value="1"/>
</dbReference>
<reference evidence="12 13" key="1">
    <citation type="submission" date="2020-10" db="EMBL/GenBank/DDBJ databases">
        <title>Plant Genome Project.</title>
        <authorList>
            <person name="Zhang R.-G."/>
        </authorList>
    </citation>
    <scope>NUCLEOTIDE SEQUENCE [LARGE SCALE GENOMIC DNA]</scope>
    <source>
        <strain evidence="12">FAFU-HL-1</strain>
        <tissue evidence="12">Leaf</tissue>
    </source>
</reference>
<evidence type="ECO:0000256" key="8">
    <source>
        <dbReference type="PROSITE-ProRule" id="PRU00176"/>
    </source>
</evidence>
<feature type="transmembrane region" description="Helical" evidence="9">
    <location>
        <begin position="537"/>
        <end position="559"/>
    </location>
</feature>
<dbReference type="EMBL" id="JADGMS010000010">
    <property type="protein sequence ID" value="KAF9674985.1"/>
    <property type="molecule type" value="Genomic_DNA"/>
</dbReference>
<dbReference type="Gene3D" id="3.30.1370.70">
    <property type="entry name" value="Scaffold protein Nfu/NifU, N-terminal domain"/>
    <property type="match status" value="1"/>
</dbReference>
<evidence type="ECO:0000256" key="4">
    <source>
        <dbReference type="ARBA" id="ARBA00022448"/>
    </source>
</evidence>
<comment type="subcellular location">
    <subcellularLocation>
        <location evidence="2">Membrane</location>
        <topology evidence="2">Multi-pass membrane protein</topology>
    </subcellularLocation>
</comment>
<dbReference type="InterPro" id="IPR054059">
    <property type="entry name" value="MORF/ORRM1/DAG-like_MORF"/>
</dbReference>
<evidence type="ECO:0000256" key="1">
    <source>
        <dbReference type="ARBA" id="ARBA00002175"/>
    </source>
</evidence>
<dbReference type="InterPro" id="IPR001075">
    <property type="entry name" value="NIF_FeS_clus_asmbl_NifU_C"/>
</dbReference>
<evidence type="ECO:0000259" key="11">
    <source>
        <dbReference type="PROSITE" id="PS50850"/>
    </source>
</evidence>
<dbReference type="Pfam" id="PF08712">
    <property type="entry name" value="Nfu_N"/>
    <property type="match status" value="1"/>
</dbReference>
<dbReference type="Proteomes" id="UP000657918">
    <property type="component" value="Unassembled WGS sequence"/>
</dbReference>
<gene>
    <name evidence="12" type="ORF">SADUNF_Sadunf10G0184600</name>
</gene>
<dbReference type="InterPro" id="IPR011701">
    <property type="entry name" value="MFS"/>
</dbReference>
<organism evidence="12 13">
    <name type="scientific">Salix dunnii</name>
    <dbReference type="NCBI Taxonomy" id="1413687"/>
    <lineage>
        <taxon>Eukaryota</taxon>
        <taxon>Viridiplantae</taxon>
        <taxon>Streptophyta</taxon>
        <taxon>Embryophyta</taxon>
        <taxon>Tracheophyta</taxon>
        <taxon>Spermatophyta</taxon>
        <taxon>Magnoliopsida</taxon>
        <taxon>eudicotyledons</taxon>
        <taxon>Gunneridae</taxon>
        <taxon>Pentapetalae</taxon>
        <taxon>rosids</taxon>
        <taxon>fabids</taxon>
        <taxon>Malpighiales</taxon>
        <taxon>Salicaceae</taxon>
        <taxon>Saliceae</taxon>
        <taxon>Salix</taxon>
    </lineage>
</organism>
<accession>A0A835JPF9</accession>
<dbReference type="InterPro" id="IPR036498">
    <property type="entry name" value="Nfu/NifU_N_sf"/>
</dbReference>
<feature type="transmembrane region" description="Helical" evidence="9">
    <location>
        <begin position="697"/>
        <end position="716"/>
    </location>
</feature>
<dbReference type="Pfam" id="PF07690">
    <property type="entry name" value="MFS_1"/>
    <property type="match status" value="1"/>
</dbReference>
<dbReference type="GO" id="GO:0005739">
    <property type="term" value="C:mitochondrion"/>
    <property type="evidence" value="ECO:0007669"/>
    <property type="project" value="TreeGrafter"/>
</dbReference>
<dbReference type="Gene3D" id="3.30.70.330">
    <property type="match status" value="1"/>
</dbReference>